<dbReference type="InterPro" id="IPR050765">
    <property type="entry name" value="Riboflavin_Biosynth_HTPR"/>
</dbReference>
<gene>
    <name evidence="2" type="ORF">B0G92_3330</name>
    <name evidence="3" type="ORF">CLV50_3346</name>
</gene>
<organism evidence="3 5">
    <name type="scientific">Flavobacterium lindanitolerans</name>
    <dbReference type="NCBI Taxonomy" id="428988"/>
    <lineage>
        <taxon>Bacteria</taxon>
        <taxon>Pseudomonadati</taxon>
        <taxon>Bacteroidota</taxon>
        <taxon>Flavobacteriia</taxon>
        <taxon>Flavobacteriales</taxon>
        <taxon>Flavobacteriaceae</taxon>
        <taxon>Flavobacterium</taxon>
    </lineage>
</organism>
<evidence type="ECO:0000313" key="4">
    <source>
        <dbReference type="Proteomes" id="UP000233767"/>
    </source>
</evidence>
<dbReference type="Gene3D" id="3.40.430.10">
    <property type="entry name" value="Dihydrofolate Reductase, subunit A"/>
    <property type="match status" value="1"/>
</dbReference>
<dbReference type="RefSeq" id="WP_101473045.1">
    <property type="nucleotide sequence ID" value="NZ_PJND01000013.1"/>
</dbReference>
<dbReference type="GO" id="GO:0009231">
    <property type="term" value="P:riboflavin biosynthetic process"/>
    <property type="evidence" value="ECO:0007669"/>
    <property type="project" value="InterPro"/>
</dbReference>
<dbReference type="InterPro" id="IPR002734">
    <property type="entry name" value="RibDG_C"/>
</dbReference>
<evidence type="ECO:0000313" key="2">
    <source>
        <dbReference type="EMBL" id="PKW19981.1"/>
    </source>
</evidence>
<dbReference type="Pfam" id="PF01872">
    <property type="entry name" value="RibD_C"/>
    <property type="match status" value="1"/>
</dbReference>
<dbReference type="AlphaFoldDB" id="A0A497UAC4"/>
<dbReference type="SUPFAM" id="SSF53597">
    <property type="entry name" value="Dihydrofolate reductase-like"/>
    <property type="match status" value="1"/>
</dbReference>
<proteinExistence type="predicted"/>
<dbReference type="InterPro" id="IPR024072">
    <property type="entry name" value="DHFR-like_dom_sf"/>
</dbReference>
<reference evidence="2 4" key="1">
    <citation type="submission" date="2017-12" db="EMBL/GenBank/DDBJ databases">
        <title>Genomic Encyclopedia of Type Strains, Phase III (KMG-III): the genomes of soil and plant-associated and newly described type strains.</title>
        <authorList>
            <person name="Whitman W."/>
        </authorList>
    </citation>
    <scope>NUCLEOTIDE SEQUENCE [LARGE SCALE GENOMIC DNA]</scope>
    <source>
        <strain evidence="2 4">IP-10</strain>
    </source>
</reference>
<dbReference type="PANTHER" id="PTHR38011:SF11">
    <property type="entry name" value="2,5-DIAMINO-6-RIBOSYLAMINO-4(3H)-PYRIMIDINONE 5'-PHOSPHATE REDUCTASE"/>
    <property type="match status" value="1"/>
</dbReference>
<evidence type="ECO:0000313" key="3">
    <source>
        <dbReference type="EMBL" id="RLJ22979.1"/>
    </source>
</evidence>
<dbReference type="Proteomes" id="UP000275027">
    <property type="component" value="Unassembled WGS sequence"/>
</dbReference>
<dbReference type="Proteomes" id="UP000233767">
    <property type="component" value="Unassembled WGS sequence"/>
</dbReference>
<comment type="caution">
    <text evidence="3">The sequence shown here is derived from an EMBL/GenBank/DDBJ whole genome shotgun (WGS) entry which is preliminary data.</text>
</comment>
<keyword evidence="4" id="KW-1185">Reference proteome</keyword>
<feature type="domain" description="Bacterial bifunctional deaminase-reductase C-terminal" evidence="1">
    <location>
        <begin position="2"/>
        <end position="168"/>
    </location>
</feature>
<sequence>MRKISLFIAMSLDGYIAKPNDDLSFLKLVEKEGEDYGYSEFVSTIDTIIIGRKTYDYVLKEIGPSHYDNGQRDVYVITGTERPQLGRTIFYTGSITDLVKQLKSEQRKNIYCDGGAEIINELMKHTLIDEFKISVIPVLLGNGTRLFKDGRPEQILEFVKAKTFDTGLTQLHYKSKNNNES</sequence>
<dbReference type="GO" id="GO:0008703">
    <property type="term" value="F:5-amino-6-(5-phosphoribosylamino)uracil reductase activity"/>
    <property type="evidence" value="ECO:0007669"/>
    <property type="project" value="InterPro"/>
</dbReference>
<dbReference type="EMBL" id="RCCB01000017">
    <property type="protein sequence ID" value="RLJ22979.1"/>
    <property type="molecule type" value="Genomic_DNA"/>
</dbReference>
<accession>A0A497UAC4</accession>
<name>A0A497UAC4_9FLAO</name>
<evidence type="ECO:0000259" key="1">
    <source>
        <dbReference type="Pfam" id="PF01872"/>
    </source>
</evidence>
<dbReference type="EMBL" id="PJND01000013">
    <property type="protein sequence ID" value="PKW19981.1"/>
    <property type="molecule type" value="Genomic_DNA"/>
</dbReference>
<reference evidence="3 5" key="2">
    <citation type="submission" date="2018-10" db="EMBL/GenBank/DDBJ databases">
        <title>Genomic Encyclopedia of Archaeal and Bacterial Type Strains, Phase II (KMG-II): from individual species to whole genera.</title>
        <authorList>
            <person name="Goeker M."/>
        </authorList>
    </citation>
    <scope>NUCLEOTIDE SEQUENCE [LARGE SCALE GENOMIC DNA]</scope>
    <source>
        <strain evidence="3 5">DSM 21886</strain>
    </source>
</reference>
<protein>
    <submittedName>
        <fullName evidence="3">Dihydrofolate reductase</fullName>
    </submittedName>
</protein>
<dbReference type="PANTHER" id="PTHR38011">
    <property type="entry name" value="DIHYDROFOLATE REDUCTASE FAMILY PROTEIN (AFU_ORTHOLOGUE AFUA_8G06820)"/>
    <property type="match status" value="1"/>
</dbReference>
<evidence type="ECO:0000313" key="5">
    <source>
        <dbReference type="Proteomes" id="UP000275027"/>
    </source>
</evidence>